<dbReference type="InterPro" id="IPR050740">
    <property type="entry name" value="Aldehyde_DH_Superfamily"/>
</dbReference>
<evidence type="ECO:0000256" key="1">
    <source>
        <dbReference type="ARBA" id="ARBA00009986"/>
    </source>
</evidence>
<dbReference type="InterPro" id="IPR016162">
    <property type="entry name" value="Ald_DH_N"/>
</dbReference>
<dbReference type="FunFam" id="3.40.309.10:FF:000004">
    <property type="entry name" value="Succinate-semialdehyde dehydrogenase I"/>
    <property type="match status" value="1"/>
</dbReference>
<sequence>MTSLLRTQAFVNGQWISTDQHFNVYNPATSAVVATVTQADSALTLAAIAAAEQALGPWQQLLPKQRAELLRQWQHLILAHQHELAALMTAEQGKPLAEALGEIEYGASYFDWFTGEAERSYGTLLAQGQEGQKSWYQAQGIGVCAAITPWNFPHAMIARKVAPALAAGCTIVIKPAEATPLSALALAQLAQDAGIPAGVVNILPTADPALVGDILTTHPSVKKLTFTGSTKVGKQLMAQCASTLKKVSMELGGNAPFIVFDDADLELAVQALMQCKFRNAGQTCVSANRVFVDASVQPQFIALLKTELSKLNVGSGLDPSVDYGPLINQAAIDKVSTLVRDAVQQGATLLMGGHSLAEQGPLFYAPTLLTGVMASMRIAQEEIFGPVIAVQSFQDEAEAIQIANAVPVGLAGYFCTENYRRIERVSQQLECGMLGINTGAISHAYNAFGGVKESGIGREGSPLGLAEYQEIKNITIGDLA</sequence>
<protein>
    <submittedName>
        <fullName evidence="6">Succinate semialdehyde dehydrogenase</fullName>
    </submittedName>
</protein>
<organism evidence="6 7">
    <name type="scientific">Pseudidiomarina indica</name>
    <dbReference type="NCBI Taxonomy" id="1159017"/>
    <lineage>
        <taxon>Bacteria</taxon>
        <taxon>Pseudomonadati</taxon>
        <taxon>Pseudomonadota</taxon>
        <taxon>Gammaproteobacteria</taxon>
        <taxon>Alteromonadales</taxon>
        <taxon>Idiomarinaceae</taxon>
        <taxon>Pseudidiomarina</taxon>
    </lineage>
</organism>
<dbReference type="Gene3D" id="3.40.605.10">
    <property type="entry name" value="Aldehyde Dehydrogenase, Chain A, domain 1"/>
    <property type="match status" value="1"/>
</dbReference>
<dbReference type="Pfam" id="PF00171">
    <property type="entry name" value="Aldedh"/>
    <property type="match status" value="1"/>
</dbReference>
<gene>
    <name evidence="6" type="ORF">SAMN02927930_00644</name>
</gene>
<dbReference type="EMBL" id="FMXN01000002">
    <property type="protein sequence ID" value="SDB15408.1"/>
    <property type="molecule type" value="Genomic_DNA"/>
</dbReference>
<dbReference type="GO" id="GO:0009450">
    <property type="term" value="P:gamma-aminobutyric acid catabolic process"/>
    <property type="evidence" value="ECO:0007669"/>
    <property type="project" value="TreeGrafter"/>
</dbReference>
<dbReference type="PANTHER" id="PTHR43353:SF5">
    <property type="entry name" value="SUCCINATE-SEMIALDEHYDE DEHYDROGENASE, MITOCHONDRIAL"/>
    <property type="match status" value="1"/>
</dbReference>
<accession>A0A1G6B437</accession>
<dbReference type="InterPro" id="IPR016163">
    <property type="entry name" value="Ald_DH_C"/>
</dbReference>
<dbReference type="CDD" id="cd07103">
    <property type="entry name" value="ALDH_F5_SSADH_GabD"/>
    <property type="match status" value="1"/>
</dbReference>
<comment type="similarity">
    <text evidence="1 4">Belongs to the aldehyde dehydrogenase family.</text>
</comment>
<dbReference type="InterPro" id="IPR016161">
    <property type="entry name" value="Ald_DH/histidinol_DH"/>
</dbReference>
<proteinExistence type="inferred from homology"/>
<dbReference type="GO" id="GO:0004777">
    <property type="term" value="F:succinate-semialdehyde dehydrogenase (NAD+) activity"/>
    <property type="evidence" value="ECO:0007669"/>
    <property type="project" value="TreeGrafter"/>
</dbReference>
<dbReference type="PANTHER" id="PTHR43353">
    <property type="entry name" value="SUCCINATE-SEMIALDEHYDE DEHYDROGENASE, MITOCHONDRIAL"/>
    <property type="match status" value="1"/>
</dbReference>
<dbReference type="STRING" id="1159017.SAMN02927930_00644"/>
<evidence type="ECO:0000256" key="3">
    <source>
        <dbReference type="PROSITE-ProRule" id="PRU10007"/>
    </source>
</evidence>
<dbReference type="FunFam" id="3.40.605.10:FF:000005">
    <property type="entry name" value="Succinate-semialdehyde dehydrogenase I"/>
    <property type="match status" value="1"/>
</dbReference>
<feature type="domain" description="Aldehyde dehydrogenase" evidence="5">
    <location>
        <begin position="15"/>
        <end position="474"/>
    </location>
</feature>
<feature type="active site" evidence="3">
    <location>
        <position position="250"/>
    </location>
</feature>
<keyword evidence="7" id="KW-1185">Reference proteome</keyword>
<evidence type="ECO:0000256" key="4">
    <source>
        <dbReference type="RuleBase" id="RU003345"/>
    </source>
</evidence>
<evidence type="ECO:0000256" key="2">
    <source>
        <dbReference type="ARBA" id="ARBA00023002"/>
    </source>
</evidence>
<dbReference type="OrthoDB" id="9812625at2"/>
<evidence type="ECO:0000259" key="5">
    <source>
        <dbReference type="Pfam" id="PF00171"/>
    </source>
</evidence>
<dbReference type="Proteomes" id="UP000199626">
    <property type="component" value="Unassembled WGS sequence"/>
</dbReference>
<reference evidence="7" key="1">
    <citation type="submission" date="2016-10" db="EMBL/GenBank/DDBJ databases">
        <authorList>
            <person name="Varghese N."/>
            <person name="Submissions S."/>
        </authorList>
    </citation>
    <scope>NUCLEOTIDE SEQUENCE [LARGE SCALE GENOMIC DNA]</scope>
    <source>
        <strain evidence="7">CGMCC 1.10824</strain>
    </source>
</reference>
<dbReference type="PROSITE" id="PS00687">
    <property type="entry name" value="ALDEHYDE_DEHYDR_GLU"/>
    <property type="match status" value="1"/>
</dbReference>
<dbReference type="Gene3D" id="3.40.309.10">
    <property type="entry name" value="Aldehyde Dehydrogenase, Chain A, domain 2"/>
    <property type="match status" value="1"/>
</dbReference>
<dbReference type="SUPFAM" id="SSF53720">
    <property type="entry name" value="ALDH-like"/>
    <property type="match status" value="1"/>
</dbReference>
<dbReference type="InterPro" id="IPR015590">
    <property type="entry name" value="Aldehyde_DH_dom"/>
</dbReference>
<dbReference type="AlphaFoldDB" id="A0A1G6B437"/>
<evidence type="ECO:0000313" key="7">
    <source>
        <dbReference type="Proteomes" id="UP000199626"/>
    </source>
</evidence>
<evidence type="ECO:0000313" key="6">
    <source>
        <dbReference type="EMBL" id="SDB15408.1"/>
    </source>
</evidence>
<keyword evidence="2 4" id="KW-0560">Oxidoreductase</keyword>
<name>A0A1G6B437_9GAMM</name>
<dbReference type="InterPro" id="IPR029510">
    <property type="entry name" value="Ald_DH_CS_GLU"/>
</dbReference>